<dbReference type="GO" id="GO:0016740">
    <property type="term" value="F:transferase activity"/>
    <property type="evidence" value="ECO:0007669"/>
    <property type="project" value="UniProtKB-KW"/>
</dbReference>
<gene>
    <name evidence="2" type="ORF">BVC80_8681g10</name>
</gene>
<comment type="caution">
    <text evidence="2">The sequence shown here is derived from an EMBL/GenBank/DDBJ whole genome shotgun (WGS) entry which is preliminary data.</text>
</comment>
<dbReference type="FunCoup" id="A0A200QL91">
    <property type="interactions" value="21"/>
</dbReference>
<dbReference type="OMA" id="VERGHGW"/>
<dbReference type="PANTHER" id="PTHR31896">
    <property type="entry name" value="FAMILY REGULATORY PROTEIN, PUTATIVE (AFU_ORTHOLOGUE AFUA_3G14730)-RELATED"/>
    <property type="match status" value="1"/>
</dbReference>
<evidence type="ECO:0000256" key="1">
    <source>
        <dbReference type="ARBA" id="ARBA00022679"/>
    </source>
</evidence>
<keyword evidence="1 2" id="KW-0808">Transferase</keyword>
<dbReference type="PANTHER" id="PTHR31896:SF12">
    <property type="entry name" value="HXXXD-TYPE ACYL-TRANSFERASE FAMILY PROTEIN"/>
    <property type="match status" value="1"/>
</dbReference>
<sequence>MNQATAVRQISKCTIKPHHSLDESHHQQVCYLTPWDIAMLSAHYIQKGLLFSKPQPSAEDPNPTITFIDQLKHSLSLTLTHFFPLSGRLVTKKQDDPPSYSVYLDCSSHSLGAEFIHAAADVNMVDIISPVDVPPIVKSFFVLDGAVNHDGHTMPLLVIQVTELLDGIFVGCCFNHVVGDGTSYWHFFNSWAEICRTIRTSNGEIQNISRPPIIKRWFLGDQEDPTINLPFSHHDEFIERYRSPPLRERIFHFTPESMAKLKAKANAECNTGNKISSFQALSALMWRSITRARCLPADQKTGCKLAINNRSRLDPLVSENYFGNCIQTVGGTTTAGELLSHGLGWAALMLHEAVIGHTNEKVRGWLEAWMKNPYIYALGPFFDPFSVMMGSSPRFDMFGCEFGLGRAVAARSGYANKFDGKVSSYPGPGGIGSVNLEVCLRPDFMSALESDEEFMSAVSPHEVHILALFD</sequence>
<dbReference type="AlphaFoldDB" id="A0A200QL91"/>
<name>A0A200QL91_MACCD</name>
<dbReference type="Pfam" id="PF02458">
    <property type="entry name" value="Transferase"/>
    <property type="match status" value="1"/>
</dbReference>
<accession>A0A200QL91</accession>
<proteinExistence type="predicted"/>
<dbReference type="EMBL" id="MVGT01001717">
    <property type="protein sequence ID" value="OVA11246.1"/>
    <property type="molecule type" value="Genomic_DNA"/>
</dbReference>
<dbReference type="InParanoid" id="A0A200QL91"/>
<dbReference type="Proteomes" id="UP000195402">
    <property type="component" value="Unassembled WGS sequence"/>
</dbReference>
<dbReference type="Gene3D" id="3.30.559.10">
    <property type="entry name" value="Chloramphenicol acetyltransferase-like domain"/>
    <property type="match status" value="2"/>
</dbReference>
<keyword evidence="3" id="KW-1185">Reference proteome</keyword>
<evidence type="ECO:0000313" key="3">
    <source>
        <dbReference type="Proteomes" id="UP000195402"/>
    </source>
</evidence>
<protein>
    <submittedName>
        <fullName evidence="2">Transferase</fullName>
    </submittedName>
</protein>
<dbReference type="InterPro" id="IPR023213">
    <property type="entry name" value="CAT-like_dom_sf"/>
</dbReference>
<organism evidence="2 3">
    <name type="scientific">Macleaya cordata</name>
    <name type="common">Five-seeded plume-poppy</name>
    <name type="synonym">Bocconia cordata</name>
    <dbReference type="NCBI Taxonomy" id="56857"/>
    <lineage>
        <taxon>Eukaryota</taxon>
        <taxon>Viridiplantae</taxon>
        <taxon>Streptophyta</taxon>
        <taxon>Embryophyta</taxon>
        <taxon>Tracheophyta</taxon>
        <taxon>Spermatophyta</taxon>
        <taxon>Magnoliopsida</taxon>
        <taxon>Ranunculales</taxon>
        <taxon>Papaveraceae</taxon>
        <taxon>Papaveroideae</taxon>
        <taxon>Macleaya</taxon>
    </lineage>
</organism>
<dbReference type="InterPro" id="IPR051283">
    <property type="entry name" value="Sec_Metabolite_Acyltrans"/>
</dbReference>
<evidence type="ECO:0000313" key="2">
    <source>
        <dbReference type="EMBL" id="OVA11246.1"/>
    </source>
</evidence>
<dbReference type="OrthoDB" id="1862401at2759"/>
<reference evidence="2 3" key="1">
    <citation type="journal article" date="2017" name="Mol. Plant">
        <title>The Genome of Medicinal Plant Macleaya cordata Provides New Insights into Benzylisoquinoline Alkaloids Metabolism.</title>
        <authorList>
            <person name="Liu X."/>
            <person name="Liu Y."/>
            <person name="Huang P."/>
            <person name="Ma Y."/>
            <person name="Qing Z."/>
            <person name="Tang Q."/>
            <person name="Cao H."/>
            <person name="Cheng P."/>
            <person name="Zheng Y."/>
            <person name="Yuan Z."/>
            <person name="Zhou Y."/>
            <person name="Liu J."/>
            <person name="Tang Z."/>
            <person name="Zhuo Y."/>
            <person name="Zhang Y."/>
            <person name="Yu L."/>
            <person name="Huang J."/>
            <person name="Yang P."/>
            <person name="Peng Q."/>
            <person name="Zhang J."/>
            <person name="Jiang W."/>
            <person name="Zhang Z."/>
            <person name="Lin K."/>
            <person name="Ro D.K."/>
            <person name="Chen X."/>
            <person name="Xiong X."/>
            <person name="Shang Y."/>
            <person name="Huang S."/>
            <person name="Zeng J."/>
        </authorList>
    </citation>
    <scope>NUCLEOTIDE SEQUENCE [LARGE SCALE GENOMIC DNA]</scope>
    <source>
        <strain evidence="3">cv. BLH2017</strain>
        <tissue evidence="2">Root</tissue>
    </source>
</reference>
<dbReference type="STRING" id="56857.A0A200QL91"/>